<dbReference type="Pfam" id="PF14904">
    <property type="entry name" value="FAM86"/>
    <property type="match status" value="1"/>
</dbReference>
<evidence type="ECO:0000256" key="1">
    <source>
        <dbReference type="ARBA" id="ARBA00005511"/>
    </source>
</evidence>
<dbReference type="Ensembl" id="ENSBTAT00000110714.1">
    <property type="protein sequence ID" value="ENSBTAP00000082543.1"/>
    <property type="gene ID" value="ENSBTAG00000008222.7"/>
</dbReference>
<dbReference type="Gene3D" id="3.40.50.150">
    <property type="entry name" value="Vaccinia Virus protein VP39"/>
    <property type="match status" value="1"/>
</dbReference>
<dbReference type="Proteomes" id="UP000009136">
    <property type="component" value="Chromosome 25"/>
</dbReference>
<feature type="compositionally biased region" description="Low complexity" evidence="5">
    <location>
        <begin position="30"/>
        <end position="49"/>
    </location>
</feature>
<protein>
    <submittedName>
        <fullName evidence="7">Eukaryotic elongation factor 2 lysine methyltransferase</fullName>
    </submittedName>
    <submittedName>
        <fullName evidence="7">Protein-lysine N-methyltransferase EEF2KMT</fullName>
    </submittedName>
</protein>
<sequence length="405" mass="43866">VGWGAPRVRGERGSGVTHPPSLPRDGLCYLAGPSGTSGPPGSPGPRGLAARGQALHRCAPGPSLRALGPTLRSALNSLFPWTLAALHRLCRQNWRNSLEEKLRDSSGSELLLDILQKTVKHPLCVKHPPSVKYSRSFLSELIRKHEAVHTEPLDELYQALAEVLTAEDPTHCHRSYLLPSGDSVTLCESTAIVSHGTTGLVTWNAALYLAEWAVENPAVFAHRMVLELGSGAGLTGLAICKTCRPRAYIFSDCHSHVLEQLRGNVLLNGFSLEPSIDTWAQHPGPHTPEAERPWVTVARLDWDTVTAPQLAAFQPDVVLAADVLYCPETVLSLVGVLRKLSTCRKDQRAPDAYIAFTVRNPETCQLFTTELGEPRAPGQAAVCERPAGSLHWPHTGLQGAQKPGK</sequence>
<dbReference type="PANTHER" id="PTHR14614:SF130">
    <property type="entry name" value="PROTEIN-LYSINE N-METHYLTRANSFERASE EEF2KMT"/>
    <property type="match status" value="1"/>
</dbReference>
<dbReference type="InterPro" id="IPR019410">
    <property type="entry name" value="Methyltransf_16"/>
</dbReference>
<evidence type="ECO:0000256" key="3">
    <source>
        <dbReference type="ARBA" id="ARBA00022679"/>
    </source>
</evidence>
<dbReference type="PANTHER" id="PTHR14614">
    <property type="entry name" value="HEPATOCELLULAR CARCINOMA-ASSOCIATED ANTIGEN"/>
    <property type="match status" value="1"/>
</dbReference>
<evidence type="ECO:0000313" key="7">
    <source>
        <dbReference type="Ensembl" id="ENSBTAP00000082543.1"/>
    </source>
</evidence>
<evidence type="ECO:0000313" key="8">
    <source>
        <dbReference type="Proteomes" id="UP000009136"/>
    </source>
</evidence>
<comment type="similarity">
    <text evidence="1">Belongs to the class I-like SAM-binding methyltransferase superfamily. EEF2KMT family.</text>
</comment>
<dbReference type="GO" id="GO:0008168">
    <property type="term" value="F:methyltransferase activity"/>
    <property type="evidence" value="ECO:0007669"/>
    <property type="project" value="UniProtKB-KW"/>
</dbReference>
<feature type="domain" description="FAM86 N-terminal" evidence="6">
    <location>
        <begin position="88"/>
        <end position="163"/>
    </location>
</feature>
<reference evidence="7" key="1">
    <citation type="submission" date="2018-03" db="EMBL/GenBank/DDBJ databases">
        <title>ARS-UCD1.2.</title>
        <authorList>
            <person name="Rosen B.D."/>
            <person name="Bickhart D.M."/>
            <person name="Koren S."/>
            <person name="Schnabel R.D."/>
            <person name="Hall R."/>
            <person name="Zimin A."/>
            <person name="Dreischer C."/>
            <person name="Schultheiss S."/>
            <person name="Schroeder S.G."/>
            <person name="Elsik C.G."/>
            <person name="Couldrey C."/>
            <person name="Liu G.E."/>
            <person name="Van Tassell C.P."/>
            <person name="Phillippy A.M."/>
            <person name="Smith T.P.L."/>
            <person name="Medrano J.F."/>
        </authorList>
    </citation>
    <scope>NUCLEOTIDE SEQUENCE [LARGE SCALE GENOMIC DNA]</scope>
    <source>
        <strain evidence="7">Hereford</strain>
    </source>
</reference>
<reference evidence="7" key="3">
    <citation type="submission" date="2025-09" db="UniProtKB">
        <authorList>
            <consortium name="Ensembl"/>
        </authorList>
    </citation>
    <scope>IDENTIFICATION</scope>
    <source>
        <strain evidence="7">Hereford</strain>
    </source>
</reference>
<evidence type="ECO:0000259" key="6">
    <source>
        <dbReference type="Pfam" id="PF14904"/>
    </source>
</evidence>
<dbReference type="AlphaFoldDB" id="A0AAA9SFB1"/>
<proteinExistence type="inferred from homology"/>
<keyword evidence="4" id="KW-0949">S-adenosyl-L-methionine</keyword>
<evidence type="ECO:0000256" key="4">
    <source>
        <dbReference type="ARBA" id="ARBA00022691"/>
    </source>
</evidence>
<evidence type="ECO:0000256" key="5">
    <source>
        <dbReference type="SAM" id="MobiDB-lite"/>
    </source>
</evidence>
<keyword evidence="3" id="KW-0808">Transferase</keyword>
<keyword evidence="2" id="KW-0489">Methyltransferase</keyword>
<reference evidence="7" key="2">
    <citation type="submission" date="2025-08" db="UniProtKB">
        <authorList>
            <consortium name="Ensembl"/>
        </authorList>
    </citation>
    <scope>IDENTIFICATION</scope>
    <source>
        <strain evidence="7">Hereford</strain>
    </source>
</reference>
<name>A0AAA9SFB1_BOVIN</name>
<organism evidence="7 8">
    <name type="scientific">Bos taurus</name>
    <name type="common">Bovine</name>
    <dbReference type="NCBI Taxonomy" id="9913"/>
    <lineage>
        <taxon>Eukaryota</taxon>
        <taxon>Metazoa</taxon>
        <taxon>Chordata</taxon>
        <taxon>Craniata</taxon>
        <taxon>Vertebrata</taxon>
        <taxon>Euteleostomi</taxon>
        <taxon>Mammalia</taxon>
        <taxon>Eutheria</taxon>
        <taxon>Laurasiatheria</taxon>
        <taxon>Artiodactyla</taxon>
        <taxon>Ruminantia</taxon>
        <taxon>Pecora</taxon>
        <taxon>Bovidae</taxon>
        <taxon>Bovinae</taxon>
        <taxon>Bos</taxon>
    </lineage>
</organism>
<feature type="region of interest" description="Disordered" evidence="5">
    <location>
        <begin position="1"/>
        <end position="49"/>
    </location>
</feature>
<keyword evidence="8" id="KW-1185">Reference proteome</keyword>
<accession>A0AAA9SFB1</accession>
<gene>
    <name evidence="7" type="primary">EEF2KMT</name>
</gene>
<dbReference type="Pfam" id="PF10294">
    <property type="entry name" value="Methyltransf_16"/>
    <property type="match status" value="1"/>
</dbReference>
<dbReference type="InterPro" id="IPR029063">
    <property type="entry name" value="SAM-dependent_MTases_sf"/>
</dbReference>
<dbReference type="GO" id="GO:0032259">
    <property type="term" value="P:methylation"/>
    <property type="evidence" value="ECO:0007669"/>
    <property type="project" value="UniProtKB-KW"/>
</dbReference>
<dbReference type="InterPro" id="IPR029426">
    <property type="entry name" value="FAM86_N"/>
</dbReference>
<dbReference type="SUPFAM" id="SSF53335">
    <property type="entry name" value="S-adenosyl-L-methionine-dependent methyltransferases"/>
    <property type="match status" value="1"/>
</dbReference>
<evidence type="ECO:0000256" key="2">
    <source>
        <dbReference type="ARBA" id="ARBA00022603"/>
    </source>
</evidence>
<dbReference type="GeneTree" id="ENSGT00510000047003"/>